<evidence type="ECO:0000256" key="3">
    <source>
        <dbReference type="ARBA" id="ARBA00022833"/>
    </source>
</evidence>
<feature type="domain" description="RING-type" evidence="7">
    <location>
        <begin position="279"/>
        <end position="319"/>
    </location>
</feature>
<dbReference type="Pfam" id="PF02148">
    <property type="entry name" value="zf-UBP"/>
    <property type="match status" value="1"/>
</dbReference>
<dbReference type="CDD" id="cd16457">
    <property type="entry name" value="RING-H2_BRAP2"/>
    <property type="match status" value="1"/>
</dbReference>
<dbReference type="PROSITE" id="PS50089">
    <property type="entry name" value="ZF_RING_2"/>
    <property type="match status" value="1"/>
</dbReference>
<evidence type="ECO:0000256" key="4">
    <source>
        <dbReference type="PROSITE-ProRule" id="PRU00502"/>
    </source>
</evidence>
<evidence type="ECO:0000259" key="7">
    <source>
        <dbReference type="PROSITE" id="PS50089"/>
    </source>
</evidence>
<dbReference type="GO" id="GO:0007265">
    <property type="term" value="P:Ras protein signal transduction"/>
    <property type="evidence" value="ECO:0007669"/>
    <property type="project" value="TreeGrafter"/>
</dbReference>
<dbReference type="Pfam" id="PF07576">
    <property type="entry name" value="BRAP2"/>
    <property type="match status" value="1"/>
</dbReference>
<dbReference type="GO" id="GO:0016567">
    <property type="term" value="P:protein ubiquitination"/>
    <property type="evidence" value="ECO:0007669"/>
    <property type="project" value="TreeGrafter"/>
</dbReference>
<dbReference type="SMART" id="SM00184">
    <property type="entry name" value="RING"/>
    <property type="match status" value="1"/>
</dbReference>
<dbReference type="STRING" id="425264.A0A3G2S819"/>
<accession>A0A3G2S819</accession>
<feature type="compositionally biased region" description="Basic residues" evidence="6">
    <location>
        <begin position="636"/>
        <end position="646"/>
    </location>
</feature>
<dbReference type="EMBL" id="CP033149">
    <property type="protein sequence ID" value="AYO42187.1"/>
    <property type="molecule type" value="Genomic_DNA"/>
</dbReference>
<dbReference type="AlphaFoldDB" id="A0A3G2S819"/>
<reference evidence="9 10" key="1">
    <citation type="submission" date="2018-10" db="EMBL/GenBank/DDBJ databases">
        <title>Complete genome sequence of Malassezia restricta CBS 7877.</title>
        <authorList>
            <person name="Morand S.C."/>
            <person name="Bertignac M."/>
            <person name="Iltis A."/>
            <person name="Kolder I."/>
            <person name="Pirovano W."/>
            <person name="Jourdain R."/>
            <person name="Clavaud C."/>
        </authorList>
    </citation>
    <scope>NUCLEOTIDE SEQUENCE [LARGE SCALE GENOMIC DNA]</scope>
    <source>
        <strain evidence="9 10">CBS 7877</strain>
    </source>
</reference>
<evidence type="ECO:0000259" key="8">
    <source>
        <dbReference type="PROSITE" id="PS50271"/>
    </source>
</evidence>
<dbReference type="GO" id="GO:0005737">
    <property type="term" value="C:cytoplasm"/>
    <property type="evidence" value="ECO:0007669"/>
    <property type="project" value="TreeGrafter"/>
</dbReference>
<keyword evidence="5" id="KW-0175">Coiled coil</keyword>
<gene>
    <name evidence="9" type="primary">ETP1</name>
    <name evidence="9" type="ORF">DNF11_1237</name>
</gene>
<keyword evidence="1" id="KW-0479">Metal-binding</keyword>
<keyword evidence="10" id="KW-1185">Reference proteome</keyword>
<dbReference type="PROSITE" id="PS50271">
    <property type="entry name" value="ZF_UBP"/>
    <property type="match status" value="1"/>
</dbReference>
<evidence type="ECO:0000256" key="2">
    <source>
        <dbReference type="ARBA" id="ARBA00022771"/>
    </source>
</evidence>
<dbReference type="InterPro" id="IPR001607">
    <property type="entry name" value="Znf_UBP"/>
</dbReference>
<evidence type="ECO:0000256" key="5">
    <source>
        <dbReference type="SAM" id="Coils"/>
    </source>
</evidence>
<protein>
    <submittedName>
        <fullName evidence="9">RING finger protein ETP1</fullName>
    </submittedName>
</protein>
<dbReference type="Gene3D" id="3.30.40.10">
    <property type="entry name" value="Zinc/RING finger domain, C3HC4 (zinc finger)"/>
    <property type="match status" value="2"/>
</dbReference>
<dbReference type="PANTHER" id="PTHR24007">
    <property type="entry name" value="BRCA1-ASSOCIATED PROTEIN"/>
    <property type="match status" value="1"/>
</dbReference>
<dbReference type="Pfam" id="PF13639">
    <property type="entry name" value="zf-RING_2"/>
    <property type="match status" value="1"/>
</dbReference>
<dbReference type="PANTHER" id="PTHR24007:SF7">
    <property type="entry name" value="BRCA1-ASSOCIATED PROTEIN"/>
    <property type="match status" value="1"/>
</dbReference>
<feature type="coiled-coil region" evidence="5">
    <location>
        <begin position="506"/>
        <end position="596"/>
    </location>
</feature>
<keyword evidence="2 4" id="KW-0863">Zinc-finger</keyword>
<proteinExistence type="predicted"/>
<feature type="region of interest" description="Disordered" evidence="6">
    <location>
        <begin position="621"/>
        <end position="646"/>
    </location>
</feature>
<dbReference type="Proteomes" id="UP000269793">
    <property type="component" value="Chromosome II"/>
</dbReference>
<dbReference type="GO" id="GO:0008270">
    <property type="term" value="F:zinc ion binding"/>
    <property type="evidence" value="ECO:0007669"/>
    <property type="project" value="UniProtKB-KW"/>
</dbReference>
<dbReference type="InterPro" id="IPR047243">
    <property type="entry name" value="RING-H2_BRAP2"/>
</dbReference>
<evidence type="ECO:0000313" key="10">
    <source>
        <dbReference type="Proteomes" id="UP000269793"/>
    </source>
</evidence>
<sequence>MFVLPKYHIHVSELALSPEEARLPSRPFEQVPSPAPFRTPIRTNRGLDLRLGPLEITYLYLHKMNESYVNIGTIQSRFEQISTFEVSSCDTHHKTDQGVVHVPFGIVHLFRVLDNAHDSQHSTKVAEADDATVDDESMGTILAMLNVPAPMNTSALLQFLDSALEAIEQVRIIHQLGKNYLLVLIKFRDALDAEEFFKMYNGQPFDAFDTSDACELVYITGFTASAASSMPVPYPMSSALSPWPIILPSDTEKAPSLHNLQPHRLDSGLRKNAFELPTCPVCLDRLDSRLSGIVTVLCQHSFHCSCLQRWDDSRCPVCRHSYVRHVKGASADGSDASLLASHCGACQNDSDLWMCLICANVGCGRYTHGHARQHYEETGHLYSLEVETQRVWDYAGDGYVHRLIQSKSGGKLVELPSATNMAASVPGELWNPRYPSGSGFNREGNELQEGMSNPTDQGQVEMLQEKMEAIGAEYSSMIMSQLDSQRVYYEGRLAQVKSQSVSQSEYEHACRERDQLREECNATKEHLDSMSQELSSTQSTIKRQDAQLRRALETVRMTRHELEEEKSVSSGLYSHVQQLQEGHSKLEAQVADLKEQLRDMMFFVSARDKIDQMDDSYGIAGGDVIVPSEPSEQRTRHNKKNGSSRR</sequence>
<dbReference type="SMART" id="SM00290">
    <property type="entry name" value="ZnF_UBP"/>
    <property type="match status" value="1"/>
</dbReference>
<organism evidence="9 10">
    <name type="scientific">Malassezia restricta (strain ATCC 96810 / NBRC 103918 / CBS 7877)</name>
    <name type="common">Seborrheic dermatitis infection agent</name>
    <dbReference type="NCBI Taxonomy" id="425264"/>
    <lineage>
        <taxon>Eukaryota</taxon>
        <taxon>Fungi</taxon>
        <taxon>Dikarya</taxon>
        <taxon>Basidiomycota</taxon>
        <taxon>Ustilaginomycotina</taxon>
        <taxon>Malasseziomycetes</taxon>
        <taxon>Malasseziales</taxon>
        <taxon>Malasseziaceae</taxon>
        <taxon>Malassezia</taxon>
    </lineage>
</organism>
<dbReference type="SUPFAM" id="SSF57850">
    <property type="entry name" value="RING/U-box"/>
    <property type="match status" value="2"/>
</dbReference>
<dbReference type="OrthoDB" id="273556at2759"/>
<evidence type="ECO:0000256" key="6">
    <source>
        <dbReference type="SAM" id="MobiDB-lite"/>
    </source>
</evidence>
<dbReference type="InterPro" id="IPR013083">
    <property type="entry name" value="Znf_RING/FYVE/PHD"/>
</dbReference>
<dbReference type="VEuPathDB" id="FungiDB:DNF11_1237"/>
<dbReference type="GO" id="GO:0061630">
    <property type="term" value="F:ubiquitin protein ligase activity"/>
    <property type="evidence" value="ECO:0007669"/>
    <property type="project" value="TreeGrafter"/>
</dbReference>
<dbReference type="InterPro" id="IPR011422">
    <property type="entry name" value="BRAP2/ETP1_RRM"/>
</dbReference>
<feature type="domain" description="UBP-type" evidence="8">
    <location>
        <begin position="321"/>
        <end position="419"/>
    </location>
</feature>
<name>A0A3G2S819_MALR7</name>
<dbReference type="InterPro" id="IPR001841">
    <property type="entry name" value="Znf_RING"/>
</dbReference>
<keyword evidence="3" id="KW-0862">Zinc</keyword>
<evidence type="ECO:0000313" key="9">
    <source>
        <dbReference type="EMBL" id="AYO42187.1"/>
    </source>
</evidence>
<evidence type="ECO:0000256" key="1">
    <source>
        <dbReference type="ARBA" id="ARBA00022723"/>
    </source>
</evidence>